<keyword evidence="1" id="KW-0732">Signal</keyword>
<feature type="chain" id="PRO_5042905570" evidence="1">
    <location>
        <begin position="20"/>
        <end position="139"/>
    </location>
</feature>
<proteinExistence type="predicted"/>
<evidence type="ECO:0000313" key="2">
    <source>
        <dbReference type="EMBL" id="KAK5640827.1"/>
    </source>
</evidence>
<keyword evidence="3" id="KW-1185">Reference proteome</keyword>
<organism evidence="2 3">
    <name type="scientific">Pyrocoelia pectoralis</name>
    <dbReference type="NCBI Taxonomy" id="417401"/>
    <lineage>
        <taxon>Eukaryota</taxon>
        <taxon>Metazoa</taxon>
        <taxon>Ecdysozoa</taxon>
        <taxon>Arthropoda</taxon>
        <taxon>Hexapoda</taxon>
        <taxon>Insecta</taxon>
        <taxon>Pterygota</taxon>
        <taxon>Neoptera</taxon>
        <taxon>Endopterygota</taxon>
        <taxon>Coleoptera</taxon>
        <taxon>Polyphaga</taxon>
        <taxon>Elateriformia</taxon>
        <taxon>Elateroidea</taxon>
        <taxon>Lampyridae</taxon>
        <taxon>Lampyrinae</taxon>
        <taxon>Pyrocoelia</taxon>
    </lineage>
</organism>
<evidence type="ECO:0000313" key="3">
    <source>
        <dbReference type="Proteomes" id="UP001329430"/>
    </source>
</evidence>
<dbReference type="InterPro" id="IPR036728">
    <property type="entry name" value="PBP_GOBP_sf"/>
</dbReference>
<dbReference type="Proteomes" id="UP001329430">
    <property type="component" value="Chromosome 7"/>
</dbReference>
<gene>
    <name evidence="2" type="ORF">RI129_009374</name>
</gene>
<name>A0AAN7V4H7_9COLE</name>
<comment type="caution">
    <text evidence="2">The sequence shown here is derived from an EMBL/GenBank/DDBJ whole genome shotgun (WGS) entry which is preliminary data.</text>
</comment>
<protein>
    <submittedName>
        <fullName evidence="2">Uncharacterized protein</fullName>
    </submittedName>
</protein>
<dbReference type="EMBL" id="JAVRBK010000007">
    <property type="protein sequence ID" value="KAK5640827.1"/>
    <property type="molecule type" value="Genomic_DNA"/>
</dbReference>
<reference evidence="2 3" key="1">
    <citation type="journal article" date="2024" name="Insects">
        <title>An Improved Chromosome-Level Genome Assembly of the Firefly Pyrocoelia pectoralis.</title>
        <authorList>
            <person name="Fu X."/>
            <person name="Meyer-Rochow V.B."/>
            <person name="Ballantyne L."/>
            <person name="Zhu X."/>
        </authorList>
    </citation>
    <scope>NUCLEOTIDE SEQUENCE [LARGE SCALE GENOMIC DNA]</scope>
    <source>
        <strain evidence="2">XCY_ONT2</strain>
    </source>
</reference>
<sequence>MRIVLWYLTLSCALLQILSEELPKEFEDKNTIDCLSEVERDSSILKDVMDKNYNIVSEDPVVYAFFDCMFEKLHFIKNGEFVKTELVKYTAEKSVPFFKPDAKNPRKVGHDAFEACKDIERGPKRVVNYTNCIIREIRK</sequence>
<dbReference type="Pfam" id="PF01395">
    <property type="entry name" value="PBP_GOBP"/>
    <property type="match status" value="1"/>
</dbReference>
<feature type="signal peptide" evidence="1">
    <location>
        <begin position="1"/>
        <end position="19"/>
    </location>
</feature>
<dbReference type="InterPro" id="IPR006170">
    <property type="entry name" value="PBP/GOBP"/>
</dbReference>
<dbReference type="AlphaFoldDB" id="A0AAN7V4H7"/>
<dbReference type="GO" id="GO:0005549">
    <property type="term" value="F:odorant binding"/>
    <property type="evidence" value="ECO:0007669"/>
    <property type="project" value="InterPro"/>
</dbReference>
<dbReference type="SUPFAM" id="SSF47565">
    <property type="entry name" value="Insect pheromone/odorant-binding proteins"/>
    <property type="match status" value="1"/>
</dbReference>
<accession>A0AAN7V4H7</accession>
<evidence type="ECO:0000256" key="1">
    <source>
        <dbReference type="SAM" id="SignalP"/>
    </source>
</evidence>
<dbReference type="Gene3D" id="1.10.238.20">
    <property type="entry name" value="Pheromone/general odorant binding protein domain"/>
    <property type="match status" value="1"/>
</dbReference>